<proteinExistence type="inferred from homology"/>
<dbReference type="GO" id="GO:0016491">
    <property type="term" value="F:oxidoreductase activity"/>
    <property type="evidence" value="ECO:0007669"/>
    <property type="project" value="InterPro"/>
</dbReference>
<dbReference type="Pfam" id="PF10418">
    <property type="entry name" value="DHODB_Fe-S_bind"/>
    <property type="match status" value="1"/>
</dbReference>
<dbReference type="Pfam" id="PF00175">
    <property type="entry name" value="NAD_binding_1"/>
    <property type="match status" value="1"/>
</dbReference>
<dbReference type="Gene3D" id="2.10.240.10">
    <property type="entry name" value="Dihydroorotate dehydrogenase, electron transfer subunit"/>
    <property type="match status" value="1"/>
</dbReference>
<evidence type="ECO:0000256" key="3">
    <source>
        <dbReference type="ARBA" id="ARBA00022630"/>
    </source>
</evidence>
<dbReference type="Proteomes" id="UP000319449">
    <property type="component" value="Unassembled WGS sequence"/>
</dbReference>
<dbReference type="InterPro" id="IPR019480">
    <property type="entry name" value="Dihydroorotate_DH_Fe-S-bd"/>
</dbReference>
<keyword evidence="6 11" id="KW-0274">FAD</keyword>
<evidence type="ECO:0000256" key="6">
    <source>
        <dbReference type="ARBA" id="ARBA00022827"/>
    </source>
</evidence>
<keyword evidence="3 11" id="KW-0285">Flavoprotein</keyword>
<keyword evidence="5 11" id="KW-0479">Metal-binding</keyword>
<dbReference type="AlphaFoldDB" id="A0A562VQ91"/>
<dbReference type="PROSITE" id="PS51384">
    <property type="entry name" value="FAD_FR"/>
    <property type="match status" value="1"/>
</dbReference>
<keyword evidence="4 11" id="KW-0001">2Fe-2S</keyword>
<dbReference type="GO" id="GO:0050660">
    <property type="term" value="F:flavin adenine dinucleotide binding"/>
    <property type="evidence" value="ECO:0007669"/>
    <property type="project" value="InterPro"/>
</dbReference>
<dbReference type="SUPFAM" id="SSF63380">
    <property type="entry name" value="Riboflavin synthase domain-like"/>
    <property type="match status" value="1"/>
</dbReference>
<comment type="cofactor">
    <cofactor evidence="11 12">
        <name>FAD</name>
        <dbReference type="ChEBI" id="CHEBI:57692"/>
    </cofactor>
    <text evidence="11 12">Binds 1 FAD per subunit.</text>
</comment>
<keyword evidence="10 11" id="KW-0411">Iron-sulfur</keyword>
<feature type="binding site" evidence="11 13">
    <location>
        <position position="239"/>
    </location>
    <ligand>
        <name>[2Fe-2S] cluster</name>
        <dbReference type="ChEBI" id="CHEBI:190135"/>
    </ligand>
</feature>
<comment type="subunit">
    <text evidence="11">Heterotetramer of 2 PyrK and 2 PyrD type B subunits.</text>
</comment>
<evidence type="ECO:0000256" key="13">
    <source>
        <dbReference type="PIRSR" id="PIRSR006816-2"/>
    </source>
</evidence>
<feature type="binding site" evidence="11 12">
    <location>
        <begin position="84"/>
        <end position="85"/>
    </location>
    <ligand>
        <name>FAD</name>
        <dbReference type="ChEBI" id="CHEBI:57692"/>
    </ligand>
</feature>
<evidence type="ECO:0000256" key="8">
    <source>
        <dbReference type="ARBA" id="ARBA00022982"/>
    </source>
</evidence>
<feature type="domain" description="FAD-binding FR-type" evidence="14">
    <location>
        <begin position="1"/>
        <end position="109"/>
    </location>
</feature>
<feature type="binding site" evidence="11 12">
    <location>
        <begin position="77"/>
        <end position="79"/>
    </location>
    <ligand>
        <name>FAD</name>
        <dbReference type="ChEBI" id="CHEBI:57692"/>
    </ligand>
</feature>
<accession>A0A562VQ91</accession>
<dbReference type="EMBL" id="VLLN01000006">
    <property type="protein sequence ID" value="TWJ19904.1"/>
    <property type="molecule type" value="Genomic_DNA"/>
</dbReference>
<comment type="cofactor">
    <cofactor evidence="11">
        <name>[2Fe-2S] cluster</name>
        <dbReference type="ChEBI" id="CHEBI:190135"/>
    </cofactor>
    <text evidence="11">Binds 1 [2Fe-2S] cluster per subunit.</text>
</comment>
<keyword evidence="16" id="KW-1185">Reference proteome</keyword>
<dbReference type="OrthoDB" id="9796486at2"/>
<reference evidence="15 16" key="1">
    <citation type="submission" date="2019-07" db="EMBL/GenBank/DDBJ databases">
        <title>Genomic Encyclopedia of Archaeal and Bacterial Type Strains, Phase II (KMG-II): from individual species to whole genera.</title>
        <authorList>
            <person name="Goeker M."/>
        </authorList>
    </citation>
    <scope>NUCLEOTIDE SEQUENCE [LARGE SCALE GENOMIC DNA]</scope>
    <source>
        <strain evidence="15 16">ATCC BAA-1139</strain>
    </source>
</reference>
<name>A0A562VQ91_9BACT</name>
<gene>
    <name evidence="11" type="primary">pyrK</name>
    <name evidence="15" type="ORF">JN12_01394</name>
</gene>
<evidence type="ECO:0000313" key="16">
    <source>
        <dbReference type="Proteomes" id="UP000319449"/>
    </source>
</evidence>
<protein>
    <recommendedName>
        <fullName evidence="11">Dihydroorotate dehydrogenase B (NAD(+)), electron transfer subunit</fullName>
    </recommendedName>
    <alternativeName>
        <fullName evidence="11">Dihydroorotate oxidase B, electron transfer subunit</fullName>
    </alternativeName>
</protein>
<comment type="cofactor">
    <cofactor evidence="13">
        <name>[2Fe-2S] cluster</name>
        <dbReference type="ChEBI" id="CHEBI:190135"/>
    </cofactor>
    <text evidence="13">Binds 1 [2Fe-2S] cluster per subunit.</text>
</comment>
<evidence type="ECO:0000259" key="14">
    <source>
        <dbReference type="PROSITE" id="PS51384"/>
    </source>
</evidence>
<evidence type="ECO:0000256" key="2">
    <source>
        <dbReference type="ARBA" id="ARBA00022448"/>
    </source>
</evidence>
<feature type="binding site" evidence="11 13">
    <location>
        <position position="231"/>
    </location>
    <ligand>
        <name>[2Fe-2S] cluster</name>
        <dbReference type="ChEBI" id="CHEBI:190135"/>
    </ligand>
</feature>
<evidence type="ECO:0000313" key="15">
    <source>
        <dbReference type="EMBL" id="TWJ19904.1"/>
    </source>
</evidence>
<comment type="similarity">
    <text evidence="1 11">Belongs to the PyrK family.</text>
</comment>
<dbReference type="PANTHER" id="PTHR43513">
    <property type="entry name" value="DIHYDROOROTATE DEHYDROGENASE B (NAD(+)), ELECTRON TRANSFER SUBUNIT"/>
    <property type="match status" value="1"/>
</dbReference>
<comment type="pathway">
    <text evidence="11">Pyrimidine metabolism; UMP biosynthesis via de novo pathway; orotate from (S)-dihydroorotate (NAD(+) route): step 1/1.</text>
</comment>
<dbReference type="GO" id="GO:0046872">
    <property type="term" value="F:metal ion binding"/>
    <property type="evidence" value="ECO:0007669"/>
    <property type="project" value="UniProtKB-KW"/>
</dbReference>
<keyword evidence="7 11" id="KW-0665">Pyrimidine biosynthesis</keyword>
<dbReference type="HAMAP" id="MF_01211">
    <property type="entry name" value="DHODB_Fe_S_bind"/>
    <property type="match status" value="1"/>
</dbReference>
<evidence type="ECO:0000256" key="7">
    <source>
        <dbReference type="ARBA" id="ARBA00022975"/>
    </source>
</evidence>
<evidence type="ECO:0000256" key="10">
    <source>
        <dbReference type="ARBA" id="ARBA00023014"/>
    </source>
</evidence>
<dbReference type="RefSeq" id="WP_145020251.1">
    <property type="nucleotide sequence ID" value="NZ_VLLN01000006.1"/>
</dbReference>
<dbReference type="GO" id="GO:0044205">
    <property type="term" value="P:'de novo' UMP biosynthetic process"/>
    <property type="evidence" value="ECO:0007669"/>
    <property type="project" value="UniProtKB-UniRule"/>
</dbReference>
<comment type="caution">
    <text evidence="11">Lacks conserved residue(s) required for the propagation of feature annotation.</text>
</comment>
<dbReference type="PIRSF" id="PIRSF006816">
    <property type="entry name" value="Cyc3_hyd_g"/>
    <property type="match status" value="1"/>
</dbReference>
<dbReference type="InterPro" id="IPR017927">
    <property type="entry name" value="FAD-bd_FR_type"/>
</dbReference>
<dbReference type="InterPro" id="IPR050353">
    <property type="entry name" value="PyrK_electron_transfer"/>
</dbReference>
<keyword evidence="9 11" id="KW-0408">Iron</keyword>
<comment type="caution">
    <text evidence="15">The sequence shown here is derived from an EMBL/GenBank/DDBJ whole genome shotgun (WGS) entry which is preliminary data.</text>
</comment>
<dbReference type="GO" id="GO:0009055">
    <property type="term" value="F:electron transfer activity"/>
    <property type="evidence" value="ECO:0007669"/>
    <property type="project" value="UniProtKB-UniRule"/>
</dbReference>
<keyword evidence="8 11" id="KW-0249">Electron transport</keyword>
<comment type="function">
    <text evidence="11">Responsible for channeling the electrons from the oxidation of dihydroorotate from the FMN redox center in the PyrD type B subunit to the ultimate electron acceptor NAD(+).</text>
</comment>
<dbReference type="PANTHER" id="PTHR43513:SF3">
    <property type="entry name" value="DIHYDROOROTATE DEHYDROGENASE B (NAD(+)), ELECTRON TRANSFER SUBUNIT-RELATED"/>
    <property type="match status" value="1"/>
</dbReference>
<evidence type="ECO:0000256" key="9">
    <source>
        <dbReference type="ARBA" id="ARBA00023004"/>
    </source>
</evidence>
<evidence type="ECO:0000256" key="1">
    <source>
        <dbReference type="ARBA" id="ARBA00006422"/>
    </source>
</evidence>
<dbReference type="InterPro" id="IPR023455">
    <property type="entry name" value="Dihydroorotate_DHASE_ETsu"/>
</dbReference>
<evidence type="ECO:0000256" key="4">
    <source>
        <dbReference type="ARBA" id="ARBA00022714"/>
    </source>
</evidence>
<feature type="binding site" evidence="11 13">
    <location>
        <position position="236"/>
    </location>
    <ligand>
        <name>[2Fe-2S] cluster</name>
        <dbReference type="ChEBI" id="CHEBI:190135"/>
    </ligand>
</feature>
<dbReference type="InterPro" id="IPR039261">
    <property type="entry name" value="FNR_nucleotide-bd"/>
</dbReference>
<dbReference type="InterPro" id="IPR037117">
    <property type="entry name" value="Dihydroorotate_DH_ele_sf"/>
</dbReference>
<evidence type="ECO:0000256" key="12">
    <source>
        <dbReference type="PIRSR" id="PIRSR006816-1"/>
    </source>
</evidence>
<dbReference type="SUPFAM" id="SSF52343">
    <property type="entry name" value="Ferredoxin reductase-like, C-terminal NADP-linked domain"/>
    <property type="match status" value="1"/>
</dbReference>
<dbReference type="InterPro" id="IPR012165">
    <property type="entry name" value="Cyt_c3_hydrogenase_gsu"/>
</dbReference>
<dbReference type="InterPro" id="IPR017938">
    <property type="entry name" value="Riboflavin_synthase-like_b-brl"/>
</dbReference>
<dbReference type="Gene3D" id="2.40.30.10">
    <property type="entry name" value="Translation factors"/>
    <property type="match status" value="1"/>
</dbReference>
<dbReference type="UniPathway" id="UPA00070">
    <property type="reaction ID" value="UER00945"/>
</dbReference>
<dbReference type="GO" id="GO:0051537">
    <property type="term" value="F:2 iron, 2 sulfur cluster binding"/>
    <property type="evidence" value="ECO:0007669"/>
    <property type="project" value="UniProtKB-KW"/>
</dbReference>
<dbReference type="CDD" id="cd06218">
    <property type="entry name" value="DHOD_e_trans"/>
    <property type="match status" value="1"/>
</dbReference>
<sequence length="273" mass="29451">MQFKAQVISNVEVSPGYYRMRMTAPPAVLDARPGQFVMVRVNGAIDPLLRRPFGIYDLGSFATPYTDCGRQTFLEILYRVVGKGTAMLADLHQGDHLEILAPLGNGFDLGPAGEDKVLVGGGVGLAPLYFLARELVKTAKVRLFAGGRTKEDVLCITEFERLGVETYVATDDGTLGDRGLVTEVLTRYLAGGSGAKQLFACGPMPMLQAVARIAAAQQIPCQMSLEAYMACGMGACLGCVVPGKGHSAETPDYRCVCKDGPVFDYQELQWEVR</sequence>
<keyword evidence="2 11" id="KW-0813">Transport</keyword>
<evidence type="ECO:0000256" key="11">
    <source>
        <dbReference type="HAMAP-Rule" id="MF_01211"/>
    </source>
</evidence>
<dbReference type="InterPro" id="IPR001433">
    <property type="entry name" value="OxRdtase_FAD/NAD-bd"/>
</dbReference>
<evidence type="ECO:0000256" key="5">
    <source>
        <dbReference type="ARBA" id="ARBA00022723"/>
    </source>
</evidence>
<dbReference type="Gene3D" id="3.40.50.80">
    <property type="entry name" value="Nucleotide-binding domain of ferredoxin-NADP reductase (FNR) module"/>
    <property type="match status" value="1"/>
</dbReference>
<feature type="binding site" evidence="11 13">
    <location>
        <position position="257"/>
    </location>
    <ligand>
        <name>[2Fe-2S] cluster</name>
        <dbReference type="ChEBI" id="CHEBI:190135"/>
    </ligand>
</feature>
<organism evidence="15 16">
    <name type="scientific">Geobacter argillaceus</name>
    <dbReference type="NCBI Taxonomy" id="345631"/>
    <lineage>
        <taxon>Bacteria</taxon>
        <taxon>Pseudomonadati</taxon>
        <taxon>Thermodesulfobacteriota</taxon>
        <taxon>Desulfuromonadia</taxon>
        <taxon>Geobacterales</taxon>
        <taxon>Geobacteraceae</taxon>
        <taxon>Geobacter</taxon>
    </lineage>
</organism>